<dbReference type="GO" id="GO:0032259">
    <property type="term" value="P:methylation"/>
    <property type="evidence" value="ECO:0007669"/>
    <property type="project" value="UniProtKB-KW"/>
</dbReference>
<dbReference type="SUPFAM" id="SSF53335">
    <property type="entry name" value="S-adenosyl-L-methionine-dependent methyltransferases"/>
    <property type="match status" value="1"/>
</dbReference>
<dbReference type="AlphaFoldDB" id="A0A9D1L779"/>
<dbReference type="Pfam" id="PF12847">
    <property type="entry name" value="Methyltransf_18"/>
    <property type="match status" value="1"/>
</dbReference>
<protein>
    <submittedName>
        <fullName evidence="1">SAM-dependent methyltransferase</fullName>
    </submittedName>
</protein>
<dbReference type="Proteomes" id="UP000824091">
    <property type="component" value="Unassembled WGS sequence"/>
</dbReference>
<keyword evidence="1" id="KW-0808">Transferase</keyword>
<evidence type="ECO:0000313" key="1">
    <source>
        <dbReference type="EMBL" id="HIU27579.1"/>
    </source>
</evidence>
<reference evidence="1" key="1">
    <citation type="submission" date="2020-10" db="EMBL/GenBank/DDBJ databases">
        <authorList>
            <person name="Gilroy R."/>
        </authorList>
    </citation>
    <scope>NUCLEOTIDE SEQUENCE</scope>
    <source>
        <strain evidence="1">11300</strain>
    </source>
</reference>
<sequence>MINLSERLLAIAQEVGKGETVADIGTDHGFLPLYLWEKGISPKIIMTDISQGSLAKARENCSRWYPDTEFDLRLGDGIGPIGRGEADTAVIAGMGGILITEILKKDLDKAKELKKLILQPRNNIGILRHWLYNSGFSIINEKLVREGRFICEIITAIPKEVAVIRSMGPERIEYQYPHSLIKFAGPLTEEYLTCKLNIEKNILSGMEKSSSTGPNQIRSQQYRIEYIERLIRQL</sequence>
<dbReference type="GO" id="GO:0160105">
    <property type="term" value="F:tRNA (adenine(22)-N1)-methyltransferase activity"/>
    <property type="evidence" value="ECO:0007669"/>
    <property type="project" value="InterPro"/>
</dbReference>
<organism evidence="1 2">
    <name type="scientific">Candidatus Fimisoma avicola</name>
    <dbReference type="NCBI Taxonomy" id="2840826"/>
    <lineage>
        <taxon>Bacteria</taxon>
        <taxon>Bacillati</taxon>
        <taxon>Bacillota</taxon>
        <taxon>Clostridia</taxon>
        <taxon>Eubacteriales</taxon>
        <taxon>Candidatus Fimisoma</taxon>
    </lineage>
</organism>
<reference evidence="1" key="2">
    <citation type="journal article" date="2021" name="PeerJ">
        <title>Extensive microbial diversity within the chicken gut microbiome revealed by metagenomics and culture.</title>
        <authorList>
            <person name="Gilroy R."/>
            <person name="Ravi A."/>
            <person name="Getino M."/>
            <person name="Pursley I."/>
            <person name="Horton D.L."/>
            <person name="Alikhan N.F."/>
            <person name="Baker D."/>
            <person name="Gharbi K."/>
            <person name="Hall N."/>
            <person name="Watson M."/>
            <person name="Adriaenssens E.M."/>
            <person name="Foster-Nyarko E."/>
            <person name="Jarju S."/>
            <person name="Secka A."/>
            <person name="Antonio M."/>
            <person name="Oren A."/>
            <person name="Chaudhuri R.R."/>
            <person name="La Ragione R."/>
            <person name="Hildebrand F."/>
            <person name="Pallen M.J."/>
        </authorList>
    </citation>
    <scope>NUCLEOTIDE SEQUENCE</scope>
    <source>
        <strain evidence="1">11300</strain>
    </source>
</reference>
<name>A0A9D1L779_9FIRM</name>
<evidence type="ECO:0000313" key="2">
    <source>
        <dbReference type="Proteomes" id="UP000824091"/>
    </source>
</evidence>
<dbReference type="Gene3D" id="3.40.50.150">
    <property type="entry name" value="Vaccinia Virus protein VP39"/>
    <property type="match status" value="1"/>
</dbReference>
<dbReference type="EMBL" id="DVMO01000062">
    <property type="protein sequence ID" value="HIU27579.1"/>
    <property type="molecule type" value="Genomic_DNA"/>
</dbReference>
<accession>A0A9D1L779</accession>
<dbReference type="InterPro" id="IPR029063">
    <property type="entry name" value="SAM-dependent_MTases_sf"/>
</dbReference>
<dbReference type="InterPro" id="IPR006901">
    <property type="entry name" value="TrmK"/>
</dbReference>
<keyword evidence="1" id="KW-0489">Methyltransferase</keyword>
<proteinExistence type="predicted"/>
<dbReference type="PIRSF" id="PIRSF018637">
    <property type="entry name" value="TrmK"/>
    <property type="match status" value="1"/>
</dbReference>
<dbReference type="PANTHER" id="PTHR38451:SF1">
    <property type="entry name" value="TRNA (ADENINE(22)-N(1))-METHYLTRANSFERASE"/>
    <property type="match status" value="1"/>
</dbReference>
<comment type="caution">
    <text evidence="1">The sequence shown here is derived from an EMBL/GenBank/DDBJ whole genome shotgun (WGS) entry which is preliminary data.</text>
</comment>
<dbReference type="PANTHER" id="PTHR38451">
    <property type="entry name" value="TRNA (ADENINE(22)-N(1))-METHYLTRANSFERASE"/>
    <property type="match status" value="1"/>
</dbReference>
<gene>
    <name evidence="1" type="ORF">IAD16_04315</name>
</gene>